<dbReference type="Proteomes" id="UP000524450">
    <property type="component" value="Unassembled WGS sequence"/>
</dbReference>
<evidence type="ECO:0000313" key="2">
    <source>
        <dbReference type="Proteomes" id="UP000524450"/>
    </source>
</evidence>
<gene>
    <name evidence="1" type="ORF">GGD71_005655</name>
</gene>
<evidence type="ECO:0000313" key="1">
    <source>
        <dbReference type="EMBL" id="MBB4224846.1"/>
    </source>
</evidence>
<protein>
    <submittedName>
        <fullName evidence="1">Uncharacterized protein</fullName>
    </submittedName>
</protein>
<dbReference type="RefSeq" id="WP_184641717.1">
    <property type="nucleotide sequence ID" value="NZ_JACIFZ010000009.1"/>
</dbReference>
<accession>A0A840FQI8</accession>
<proteinExistence type="predicted"/>
<comment type="caution">
    <text evidence="1">The sequence shown here is derived from an EMBL/GenBank/DDBJ whole genome shotgun (WGS) entry which is preliminary data.</text>
</comment>
<dbReference type="AlphaFoldDB" id="A0A840FQI8"/>
<organism evidence="1 2">
    <name type="scientific">Variovorax guangxiensis</name>
    <dbReference type="NCBI Taxonomy" id="1775474"/>
    <lineage>
        <taxon>Bacteria</taxon>
        <taxon>Pseudomonadati</taxon>
        <taxon>Pseudomonadota</taxon>
        <taxon>Betaproteobacteria</taxon>
        <taxon>Burkholderiales</taxon>
        <taxon>Comamonadaceae</taxon>
        <taxon>Variovorax</taxon>
    </lineage>
</organism>
<reference evidence="1 2" key="1">
    <citation type="submission" date="2020-08" db="EMBL/GenBank/DDBJ databases">
        <title>Genomic Encyclopedia of Type Strains, Phase IV (KMG-V): Genome sequencing to study the core and pangenomes of soil and plant-associated prokaryotes.</title>
        <authorList>
            <person name="Whitman W."/>
        </authorList>
    </citation>
    <scope>NUCLEOTIDE SEQUENCE [LARGE SCALE GENOMIC DNA]</scope>
    <source>
        <strain evidence="1 2">34/80</strain>
    </source>
</reference>
<name>A0A840FQI8_9BURK</name>
<dbReference type="EMBL" id="JACIFZ010000009">
    <property type="protein sequence ID" value="MBB4224846.1"/>
    <property type="molecule type" value="Genomic_DNA"/>
</dbReference>
<sequence>MPETIPRRGLIQAWRVPAARPREVDAVLTWLGDEAMFDLPTDLTLSWRLALW</sequence>